<proteinExistence type="predicted"/>
<reference evidence="1" key="1">
    <citation type="submission" date="2020-11" db="EMBL/GenBank/DDBJ databases">
        <authorList>
            <consortium name="DOE Joint Genome Institute"/>
            <person name="Ahrendt S."/>
            <person name="Riley R."/>
            <person name="Andreopoulos W."/>
            <person name="Labutti K."/>
            <person name="Pangilinan J."/>
            <person name="Ruiz-Duenas F.J."/>
            <person name="Barrasa J.M."/>
            <person name="Sanchez-Garcia M."/>
            <person name="Camarero S."/>
            <person name="Miyauchi S."/>
            <person name="Serrano A."/>
            <person name="Linde D."/>
            <person name="Babiker R."/>
            <person name="Drula E."/>
            <person name="Ayuso-Fernandez I."/>
            <person name="Pacheco R."/>
            <person name="Padilla G."/>
            <person name="Ferreira P."/>
            <person name="Barriuso J."/>
            <person name="Kellner H."/>
            <person name="Castanera R."/>
            <person name="Alfaro M."/>
            <person name="Ramirez L."/>
            <person name="Pisabarro A.G."/>
            <person name="Kuo A."/>
            <person name="Tritt A."/>
            <person name="Lipzen A."/>
            <person name="He G."/>
            <person name="Yan M."/>
            <person name="Ng V."/>
            <person name="Cullen D."/>
            <person name="Martin F."/>
            <person name="Rosso M.-N."/>
            <person name="Henrissat B."/>
            <person name="Hibbett D."/>
            <person name="Martinez A.T."/>
            <person name="Grigoriev I.V."/>
        </authorList>
    </citation>
    <scope>NUCLEOTIDE SEQUENCE</scope>
    <source>
        <strain evidence="1">MF-IS2</strain>
    </source>
</reference>
<dbReference type="EMBL" id="MU151513">
    <property type="protein sequence ID" value="KAF9443149.1"/>
    <property type="molecule type" value="Genomic_DNA"/>
</dbReference>
<keyword evidence="2" id="KW-1185">Reference proteome</keyword>
<evidence type="ECO:0000313" key="2">
    <source>
        <dbReference type="Proteomes" id="UP000807342"/>
    </source>
</evidence>
<gene>
    <name evidence="1" type="ORF">P691DRAFT_650551</name>
</gene>
<feature type="non-terminal residue" evidence="1">
    <location>
        <position position="1"/>
    </location>
</feature>
<name>A0A9P5X203_9AGAR</name>
<sequence>ESPTVQHTIQGIKRFFGEQQRNPKAPITLALLQKICHPPSPNPPTDIQLLFQAAATIAWAGFLRCGEFTTSINERFDPTIHLSRACLSFHPSISDPNHI</sequence>
<protein>
    <submittedName>
        <fullName evidence="1">Uncharacterized protein</fullName>
    </submittedName>
</protein>
<feature type="non-terminal residue" evidence="1">
    <location>
        <position position="99"/>
    </location>
</feature>
<accession>A0A9P5X203</accession>
<dbReference type="Proteomes" id="UP000807342">
    <property type="component" value="Unassembled WGS sequence"/>
</dbReference>
<comment type="caution">
    <text evidence="1">The sequence shown here is derived from an EMBL/GenBank/DDBJ whole genome shotgun (WGS) entry which is preliminary data.</text>
</comment>
<evidence type="ECO:0000313" key="1">
    <source>
        <dbReference type="EMBL" id="KAF9443149.1"/>
    </source>
</evidence>
<dbReference type="AlphaFoldDB" id="A0A9P5X203"/>
<organism evidence="1 2">
    <name type="scientific">Macrolepiota fuliginosa MF-IS2</name>
    <dbReference type="NCBI Taxonomy" id="1400762"/>
    <lineage>
        <taxon>Eukaryota</taxon>
        <taxon>Fungi</taxon>
        <taxon>Dikarya</taxon>
        <taxon>Basidiomycota</taxon>
        <taxon>Agaricomycotina</taxon>
        <taxon>Agaricomycetes</taxon>
        <taxon>Agaricomycetidae</taxon>
        <taxon>Agaricales</taxon>
        <taxon>Agaricineae</taxon>
        <taxon>Agaricaceae</taxon>
        <taxon>Macrolepiota</taxon>
    </lineage>
</organism>
<dbReference type="OrthoDB" id="3067625at2759"/>